<dbReference type="Gene3D" id="3.10.450.50">
    <property type="match status" value="1"/>
</dbReference>
<gene>
    <name evidence="2" type="ORF">SAMN03159343_3150</name>
</gene>
<dbReference type="InterPro" id="IPR037401">
    <property type="entry name" value="SnoaL-like"/>
</dbReference>
<dbReference type="InterPro" id="IPR032710">
    <property type="entry name" value="NTF2-like_dom_sf"/>
</dbReference>
<evidence type="ECO:0000259" key="1">
    <source>
        <dbReference type="Pfam" id="PF12680"/>
    </source>
</evidence>
<proteinExistence type="predicted"/>
<dbReference type="STRING" id="1960309.SAMN03159343_3150"/>
<evidence type="ECO:0000313" key="3">
    <source>
        <dbReference type="Proteomes" id="UP000198981"/>
    </source>
</evidence>
<dbReference type="AlphaFoldDB" id="A0A1G4YNB4"/>
<name>A0A1G4YNB4_9ACTN</name>
<feature type="domain" description="SnoaL-like" evidence="1">
    <location>
        <begin position="5"/>
        <end position="104"/>
    </location>
</feature>
<evidence type="ECO:0000313" key="2">
    <source>
        <dbReference type="EMBL" id="SCX54805.1"/>
    </source>
</evidence>
<organism evidence="2 3">
    <name type="scientific">Klenkia marina</name>
    <dbReference type="NCBI Taxonomy" id="1960309"/>
    <lineage>
        <taxon>Bacteria</taxon>
        <taxon>Bacillati</taxon>
        <taxon>Actinomycetota</taxon>
        <taxon>Actinomycetes</taxon>
        <taxon>Geodermatophilales</taxon>
        <taxon>Geodermatophilaceae</taxon>
        <taxon>Klenkia</taxon>
    </lineage>
</organism>
<reference evidence="3" key="1">
    <citation type="submission" date="2016-10" db="EMBL/GenBank/DDBJ databases">
        <authorList>
            <person name="Varghese N."/>
            <person name="Submissions S."/>
        </authorList>
    </citation>
    <scope>NUCLEOTIDE SEQUENCE [LARGE SCALE GENOMIC DNA]</scope>
    <source>
        <strain evidence="3">DSM 45722</strain>
    </source>
</reference>
<dbReference type="RefSeq" id="WP_092805992.1">
    <property type="nucleotide sequence ID" value="NZ_FMUH01000005.1"/>
</dbReference>
<keyword evidence="3" id="KW-1185">Reference proteome</keyword>
<dbReference type="OrthoDB" id="1353852at2"/>
<dbReference type="SUPFAM" id="SSF54427">
    <property type="entry name" value="NTF2-like"/>
    <property type="match status" value="1"/>
</dbReference>
<dbReference type="EMBL" id="FMUH01000005">
    <property type="protein sequence ID" value="SCX54805.1"/>
    <property type="molecule type" value="Genomic_DNA"/>
</dbReference>
<dbReference type="Proteomes" id="UP000198981">
    <property type="component" value="Unassembled WGS sequence"/>
</dbReference>
<protein>
    <submittedName>
        <fullName evidence="2">SnoaL-like domain-containing protein</fullName>
    </submittedName>
</protein>
<sequence>MNHVRLYAAWSAGDVDGVAALLHPEVDWPEPWSGGRLHGRAAVAGHLSTQRATLSVTLVPVRVRPRDGGLAVTVHQVVRDADGDVLSDTTVLHELTVVDGLVARLDVGEPPP</sequence>
<dbReference type="Pfam" id="PF12680">
    <property type="entry name" value="SnoaL_2"/>
    <property type="match status" value="1"/>
</dbReference>
<accession>A0A1G4YNB4</accession>